<dbReference type="PANTHER" id="PTHR39179">
    <property type="entry name" value="SPORE COAT PROTEIN I"/>
    <property type="match status" value="1"/>
</dbReference>
<proteinExistence type="predicted"/>
<keyword evidence="2" id="KW-0167">Capsid protein</keyword>
<dbReference type="PANTHER" id="PTHR39179:SF1">
    <property type="entry name" value="SPORE COAT PROTEIN I"/>
    <property type="match status" value="1"/>
</dbReference>
<evidence type="ECO:0000313" key="3">
    <source>
        <dbReference type="Proteomes" id="UP000823927"/>
    </source>
</evidence>
<feature type="domain" description="Aminoglycoside phosphotransferase" evidence="1">
    <location>
        <begin position="85"/>
        <end position="217"/>
    </location>
</feature>
<evidence type="ECO:0000313" key="2">
    <source>
        <dbReference type="EMBL" id="HIS48741.1"/>
    </source>
</evidence>
<dbReference type="InterPro" id="IPR011009">
    <property type="entry name" value="Kinase-like_dom_sf"/>
</dbReference>
<accession>A0A9D1F7P9</accession>
<dbReference type="AlphaFoldDB" id="A0A9D1F7P9"/>
<dbReference type="NCBIfam" id="TIGR02906">
    <property type="entry name" value="spore_CotS"/>
    <property type="match status" value="1"/>
</dbReference>
<dbReference type="Gene3D" id="3.90.1200.10">
    <property type="match status" value="1"/>
</dbReference>
<dbReference type="Proteomes" id="UP000823927">
    <property type="component" value="Unassembled WGS sequence"/>
</dbReference>
<dbReference type="SUPFAM" id="SSF56112">
    <property type="entry name" value="Protein kinase-like (PK-like)"/>
    <property type="match status" value="1"/>
</dbReference>
<dbReference type="InterPro" id="IPR047175">
    <property type="entry name" value="CotS-like"/>
</dbReference>
<dbReference type="GO" id="GO:0042601">
    <property type="term" value="C:endospore-forming forespore"/>
    <property type="evidence" value="ECO:0007669"/>
    <property type="project" value="TreeGrafter"/>
</dbReference>
<organism evidence="2 3">
    <name type="scientific">Candidatus Scybalocola faecigallinarum</name>
    <dbReference type="NCBI Taxonomy" id="2840941"/>
    <lineage>
        <taxon>Bacteria</taxon>
        <taxon>Bacillati</taxon>
        <taxon>Bacillota</taxon>
        <taxon>Clostridia</taxon>
        <taxon>Lachnospirales</taxon>
        <taxon>Lachnospiraceae</taxon>
        <taxon>Lachnospiraceae incertae sedis</taxon>
        <taxon>Candidatus Scybalocola (ex Gilroy et al. 2021)</taxon>
    </lineage>
</organism>
<reference evidence="2" key="2">
    <citation type="journal article" date="2021" name="PeerJ">
        <title>Extensive microbial diversity within the chicken gut microbiome revealed by metagenomics and culture.</title>
        <authorList>
            <person name="Gilroy R."/>
            <person name="Ravi A."/>
            <person name="Getino M."/>
            <person name="Pursley I."/>
            <person name="Horton D.L."/>
            <person name="Alikhan N.F."/>
            <person name="Baker D."/>
            <person name="Gharbi K."/>
            <person name="Hall N."/>
            <person name="Watson M."/>
            <person name="Adriaenssens E.M."/>
            <person name="Foster-Nyarko E."/>
            <person name="Jarju S."/>
            <person name="Secka A."/>
            <person name="Antonio M."/>
            <person name="Oren A."/>
            <person name="Chaudhuri R.R."/>
            <person name="La Ragione R."/>
            <person name="Hildebrand F."/>
            <person name="Pallen M.J."/>
        </authorList>
    </citation>
    <scope>NUCLEOTIDE SEQUENCE</scope>
    <source>
        <strain evidence="2">CHK178-757</strain>
    </source>
</reference>
<name>A0A9D1F7P9_9FIRM</name>
<dbReference type="EMBL" id="DVIT01000062">
    <property type="protein sequence ID" value="HIS48741.1"/>
    <property type="molecule type" value="Genomic_DNA"/>
</dbReference>
<protein>
    <submittedName>
        <fullName evidence="2">CotS family spore coat protein</fullName>
    </submittedName>
</protein>
<dbReference type="Pfam" id="PF01636">
    <property type="entry name" value="APH"/>
    <property type="match status" value="1"/>
</dbReference>
<dbReference type="InterPro" id="IPR002575">
    <property type="entry name" value="Aminoglycoside_PTrfase"/>
</dbReference>
<comment type="caution">
    <text evidence="2">The sequence shown here is derived from an EMBL/GenBank/DDBJ whole genome shotgun (WGS) entry which is preliminary data.</text>
</comment>
<evidence type="ECO:0000259" key="1">
    <source>
        <dbReference type="Pfam" id="PF01636"/>
    </source>
</evidence>
<gene>
    <name evidence="2" type="ORF">IAB46_14560</name>
</gene>
<sequence>MDEKIREILDKYSFNVASVCRGRGAYICSTDQGLRIMREYFPAPSRLVFESLVKYTIRDRGYMNVDQLVVNGEGELFTKNRYDKNFVVREWFEGRECDMQRPEDLTALAVNLAKLHKTMRKVPLSPEMAEKYTYGDTKMVLEKHCREMRSIRNYMKGCRQKKAFENLYLEYYEIFARQARDAVNALDDHDYRQLAERTRQEHTLCHGDYNHHNVIIMKGQTRERMAQDGHCLPVMATVNFDRMHINIQVNDLYLFLRKVMEKNSWNVDLGISLVNAYDRERPMSREEKKYLYILMLFPEKFWKIANHYYNTRKSWTCGRNQEKLEAFIHIRALREHFLECFYKEYGKA</sequence>
<keyword evidence="2" id="KW-0946">Virion</keyword>
<dbReference type="InterPro" id="IPR014255">
    <property type="entry name" value="Spore_coat_CotS"/>
</dbReference>
<reference evidence="2" key="1">
    <citation type="submission" date="2020-10" db="EMBL/GenBank/DDBJ databases">
        <authorList>
            <person name="Gilroy R."/>
        </authorList>
    </citation>
    <scope>NUCLEOTIDE SEQUENCE</scope>
    <source>
        <strain evidence="2">CHK178-757</strain>
    </source>
</reference>